<dbReference type="Gene3D" id="3.40.50.2300">
    <property type="match status" value="2"/>
</dbReference>
<proteinExistence type="inferred from homology"/>
<evidence type="ECO:0000256" key="2">
    <source>
        <dbReference type="ARBA" id="ARBA00008978"/>
    </source>
</evidence>
<dbReference type="GO" id="GO:0006397">
    <property type="term" value="P:mRNA processing"/>
    <property type="evidence" value="ECO:0007669"/>
    <property type="project" value="UniProtKB-KW"/>
</dbReference>
<dbReference type="GO" id="GO:0004722">
    <property type="term" value="F:protein serine/threonine phosphatase activity"/>
    <property type="evidence" value="ECO:0007669"/>
    <property type="project" value="UniProtKB-UniRule"/>
</dbReference>
<keyword evidence="5 9" id="KW-0904">Protein phosphatase</keyword>
<evidence type="ECO:0000256" key="6">
    <source>
        <dbReference type="ARBA" id="ARBA00023242"/>
    </source>
</evidence>
<dbReference type="EC" id="3.1.3.16" evidence="9"/>
<keyword evidence="4 9" id="KW-0378">Hydrolase</keyword>
<evidence type="ECO:0000256" key="9">
    <source>
        <dbReference type="RuleBase" id="RU369031"/>
    </source>
</evidence>
<dbReference type="GO" id="GO:0005634">
    <property type="term" value="C:nucleus"/>
    <property type="evidence" value="ECO:0007669"/>
    <property type="project" value="UniProtKB-SubCell"/>
</dbReference>
<keyword evidence="6 9" id="KW-0539">Nucleus</keyword>
<comment type="subcellular location">
    <subcellularLocation>
        <location evidence="1 9">Nucleus</location>
    </subcellularLocation>
</comment>
<evidence type="ECO:0000256" key="4">
    <source>
        <dbReference type="ARBA" id="ARBA00022801"/>
    </source>
</evidence>
<evidence type="ECO:0000256" key="5">
    <source>
        <dbReference type="ARBA" id="ARBA00022912"/>
    </source>
</evidence>
<keyword evidence="3 9" id="KW-0507">mRNA processing</keyword>
<gene>
    <name evidence="10" type="ORF">QTG54_005957</name>
</gene>
<evidence type="ECO:0000256" key="7">
    <source>
        <dbReference type="ARBA" id="ARBA00047761"/>
    </source>
</evidence>
<comment type="function">
    <text evidence="9">Protein phosphatase that catalyzes the dephosphorylation of the C-terminal domain of RNA polymerase II. Plays a role in RNA processing and termination.</text>
</comment>
<accession>A0AAD9DD82</accession>
<evidence type="ECO:0000313" key="10">
    <source>
        <dbReference type="EMBL" id="KAK1743336.1"/>
    </source>
</evidence>
<dbReference type="EMBL" id="JATAAI010000009">
    <property type="protein sequence ID" value="KAK1743336.1"/>
    <property type="molecule type" value="Genomic_DNA"/>
</dbReference>
<sequence>MKYNCFGNVCSIITFGMNVKIGFTLNSIFICDYFDMIVLCVGKGKTCKADIRHRQLSLRNLIRYCYINMVGLHRPSTPPGMPPPSARRRSSKLSFGTVCSSNINRSMEAHVRLQNAGMRVESYGTGTQVRLPGKSAMEPRIFKFGTPYADMHKSLSETPEDVAFFMHNGVLQLCKRGASVKVAPKRWQDTPTSEVQNHEVVIAFEERIYDAVIEDLQCREPTEEFKAIHVICLDTKDNPHEAQLQGTVALELCWLLEQTEDLDLEAPELVEQFQEQQMTHTQIKVLHQICYL</sequence>
<name>A0AAD9DD82_9STRA</name>
<comment type="catalytic activity">
    <reaction evidence="7 9">
        <text>O-phospho-L-seryl-[protein] + H2O = L-seryl-[protein] + phosphate</text>
        <dbReference type="Rhea" id="RHEA:20629"/>
        <dbReference type="Rhea" id="RHEA-COMP:9863"/>
        <dbReference type="Rhea" id="RHEA-COMP:11604"/>
        <dbReference type="ChEBI" id="CHEBI:15377"/>
        <dbReference type="ChEBI" id="CHEBI:29999"/>
        <dbReference type="ChEBI" id="CHEBI:43474"/>
        <dbReference type="ChEBI" id="CHEBI:83421"/>
        <dbReference type="EC" id="3.1.3.16"/>
    </reaction>
</comment>
<comment type="similarity">
    <text evidence="2 9">Belongs to the SSU72 phosphatase family.</text>
</comment>
<keyword evidence="11" id="KW-1185">Reference proteome</keyword>
<dbReference type="Pfam" id="PF04722">
    <property type="entry name" value="Ssu72"/>
    <property type="match status" value="1"/>
</dbReference>
<evidence type="ECO:0000256" key="3">
    <source>
        <dbReference type="ARBA" id="ARBA00022664"/>
    </source>
</evidence>
<dbReference type="AlphaFoldDB" id="A0AAD9DD82"/>
<evidence type="ECO:0000313" key="11">
    <source>
        <dbReference type="Proteomes" id="UP001224775"/>
    </source>
</evidence>
<evidence type="ECO:0000256" key="8">
    <source>
        <dbReference type="ARBA" id="ARBA00048336"/>
    </source>
</evidence>
<comment type="caution">
    <text evidence="10">The sequence shown here is derived from an EMBL/GenBank/DDBJ whole genome shotgun (WGS) entry which is preliminary data.</text>
</comment>
<comment type="catalytic activity">
    <reaction evidence="8 9">
        <text>O-phospho-L-threonyl-[protein] + H2O = L-threonyl-[protein] + phosphate</text>
        <dbReference type="Rhea" id="RHEA:47004"/>
        <dbReference type="Rhea" id="RHEA-COMP:11060"/>
        <dbReference type="Rhea" id="RHEA-COMP:11605"/>
        <dbReference type="ChEBI" id="CHEBI:15377"/>
        <dbReference type="ChEBI" id="CHEBI:30013"/>
        <dbReference type="ChEBI" id="CHEBI:43474"/>
        <dbReference type="ChEBI" id="CHEBI:61977"/>
        <dbReference type="EC" id="3.1.3.16"/>
    </reaction>
</comment>
<dbReference type="PANTHER" id="PTHR20383">
    <property type="entry name" value="RNA POLYMERASE II SUBUNIT A C-TERMINAL DOMAIN PHOSPHATASE"/>
    <property type="match status" value="1"/>
</dbReference>
<protein>
    <recommendedName>
        <fullName evidence="9">RNA polymerase II subunit A C-terminal domain phosphatase SSU72</fullName>
        <shortName evidence="9">CTD phosphatase SSU72</shortName>
        <ecNumber evidence="9">3.1.3.16</ecNumber>
    </recommendedName>
</protein>
<evidence type="ECO:0000256" key="1">
    <source>
        <dbReference type="ARBA" id="ARBA00004123"/>
    </source>
</evidence>
<dbReference type="Proteomes" id="UP001224775">
    <property type="component" value="Unassembled WGS sequence"/>
</dbReference>
<organism evidence="10 11">
    <name type="scientific">Skeletonema marinoi</name>
    <dbReference type="NCBI Taxonomy" id="267567"/>
    <lineage>
        <taxon>Eukaryota</taxon>
        <taxon>Sar</taxon>
        <taxon>Stramenopiles</taxon>
        <taxon>Ochrophyta</taxon>
        <taxon>Bacillariophyta</taxon>
        <taxon>Coscinodiscophyceae</taxon>
        <taxon>Thalassiosirophycidae</taxon>
        <taxon>Thalassiosirales</taxon>
        <taxon>Skeletonemataceae</taxon>
        <taxon>Skeletonema</taxon>
        <taxon>Skeletonema marinoi-dohrnii complex</taxon>
    </lineage>
</organism>
<reference evidence="10" key="1">
    <citation type="submission" date="2023-06" db="EMBL/GenBank/DDBJ databases">
        <title>Survivors Of The Sea: Transcriptome response of Skeletonema marinoi to long-term dormancy.</title>
        <authorList>
            <person name="Pinder M.I.M."/>
            <person name="Kourtchenko O."/>
            <person name="Robertson E.K."/>
            <person name="Larsson T."/>
            <person name="Maumus F."/>
            <person name="Osuna-Cruz C.M."/>
            <person name="Vancaester E."/>
            <person name="Stenow R."/>
            <person name="Vandepoele K."/>
            <person name="Ploug H."/>
            <person name="Bruchert V."/>
            <person name="Godhe A."/>
            <person name="Topel M."/>
        </authorList>
    </citation>
    <scope>NUCLEOTIDE SEQUENCE</scope>
    <source>
        <strain evidence="10">R05AC</strain>
    </source>
</reference>
<dbReference type="InterPro" id="IPR006811">
    <property type="entry name" value="RNA_pol_II_suA"/>
</dbReference>